<evidence type="ECO:0000313" key="4">
    <source>
        <dbReference type="Proteomes" id="UP001483337"/>
    </source>
</evidence>
<keyword evidence="1" id="KW-0472">Membrane</keyword>
<feature type="transmembrane region" description="Helical" evidence="1">
    <location>
        <begin position="182"/>
        <end position="202"/>
    </location>
</feature>
<proteinExistence type="predicted"/>
<evidence type="ECO:0000313" key="3">
    <source>
        <dbReference type="EMBL" id="WZB88670.1"/>
    </source>
</evidence>
<accession>A0ABZ2UUV9</accession>
<organism evidence="3 4">
    <name type="scientific">Okeanomitos corallinicola TIOX110</name>
    <dbReference type="NCBI Taxonomy" id="3133117"/>
    <lineage>
        <taxon>Bacteria</taxon>
        <taxon>Bacillati</taxon>
        <taxon>Cyanobacteriota</taxon>
        <taxon>Cyanophyceae</taxon>
        <taxon>Nostocales</taxon>
        <taxon>Aphanizomenonaceae</taxon>
        <taxon>Okeanomitos</taxon>
    </lineage>
</organism>
<dbReference type="EMBL" id="CP150886">
    <property type="protein sequence ID" value="WZB88670.1"/>
    <property type="molecule type" value="Genomic_DNA"/>
</dbReference>
<dbReference type="InterPro" id="IPR037401">
    <property type="entry name" value="SnoaL-like"/>
</dbReference>
<evidence type="ECO:0000256" key="1">
    <source>
        <dbReference type="SAM" id="Phobius"/>
    </source>
</evidence>
<gene>
    <name evidence="3" type="ORF">WJM97_03035</name>
</gene>
<evidence type="ECO:0000259" key="2">
    <source>
        <dbReference type="Pfam" id="PF13474"/>
    </source>
</evidence>
<dbReference type="Proteomes" id="UP001483337">
    <property type="component" value="Chromosome"/>
</dbReference>
<keyword evidence="4" id="KW-1185">Reference proteome</keyword>
<keyword evidence="1" id="KW-0812">Transmembrane</keyword>
<protein>
    <submittedName>
        <fullName evidence="3">Nuclear transport factor 2 family protein</fullName>
    </submittedName>
</protein>
<reference evidence="3 4" key="1">
    <citation type="submission" date="2024-04" db="EMBL/GenBank/DDBJ databases">
        <title>Okeanomitos corallinicola gen. &amp; sp. nov. (Nostocales, Cyanobacteria), a new toxic marine heterocyst-forming cyanobacterium from a coral reef.</title>
        <authorList>
            <person name="Li H."/>
            <person name="Li R."/>
            <person name="Kang J."/>
            <person name="Hii K.S."/>
            <person name="Mohamed H.F."/>
            <person name="Xu X."/>
            <person name="Luo Z."/>
        </authorList>
    </citation>
    <scope>NUCLEOTIDE SEQUENCE [LARGE SCALE GENOMIC DNA]</scope>
    <source>
        <strain evidence="3 4">TIOX110</strain>
    </source>
</reference>
<sequence length="213" mass="24333">MINQKWKSIYKFTQILLSVLLVFVIWNVPQNALAADVSPEDLKSIIRTRDIALESLNTRDFTKVQPYLHPDFTITTVDNQVFHKVPEFETYWNQQFSNTIEDIKMKFKGDTLRTFLTPEIDVATGEAITTFSFKDGKSADMGVRWTAVLQKLPDKWVIQSLHFSSNLLDNPVLKAAQQVGKMIAIGAGIAGFMLGTLIMLLLRRRTRPRSQRT</sequence>
<keyword evidence="1" id="KW-1133">Transmembrane helix</keyword>
<dbReference type="SUPFAM" id="SSF54427">
    <property type="entry name" value="NTF2-like"/>
    <property type="match status" value="1"/>
</dbReference>
<dbReference type="Gene3D" id="3.10.450.50">
    <property type="match status" value="1"/>
</dbReference>
<dbReference type="RefSeq" id="WP_353931577.1">
    <property type="nucleotide sequence ID" value="NZ_CP150886.1"/>
</dbReference>
<dbReference type="Pfam" id="PF13474">
    <property type="entry name" value="SnoaL_3"/>
    <property type="match status" value="1"/>
</dbReference>
<name>A0ABZ2UUV9_9CYAN</name>
<dbReference type="InterPro" id="IPR032710">
    <property type="entry name" value="NTF2-like_dom_sf"/>
</dbReference>
<feature type="domain" description="SnoaL-like" evidence="2">
    <location>
        <begin position="53"/>
        <end position="164"/>
    </location>
</feature>